<dbReference type="PANTHER" id="PTHR33337">
    <property type="entry name" value="GFA DOMAIN-CONTAINING PROTEIN"/>
    <property type="match status" value="1"/>
</dbReference>
<sequence length="135" mass="14798">MIRGSCLCGGVRYEYDGSIDEISICHCSQCRKAQGSAFVAVAPVRSDRFRIIAGAELLKEYRAIPQKARVFCSRCGSPIYSARDDLPGVRRLRLGTVETPVECANAYHIFTGSKASWYAITDELPQYEGAKPASA</sequence>
<feature type="domain" description="CENP-V/GFA" evidence="5">
    <location>
        <begin position="2"/>
        <end position="128"/>
    </location>
</feature>
<evidence type="ECO:0000256" key="1">
    <source>
        <dbReference type="ARBA" id="ARBA00005495"/>
    </source>
</evidence>
<dbReference type="PROSITE" id="PS51891">
    <property type="entry name" value="CENP_V_GFA"/>
    <property type="match status" value="1"/>
</dbReference>
<dbReference type="OrthoDB" id="7765631at2"/>
<evidence type="ECO:0000256" key="4">
    <source>
        <dbReference type="ARBA" id="ARBA00023239"/>
    </source>
</evidence>
<dbReference type="InterPro" id="IPR006913">
    <property type="entry name" value="CENP-V/GFA"/>
</dbReference>
<dbReference type="GO" id="GO:0016846">
    <property type="term" value="F:carbon-sulfur lyase activity"/>
    <property type="evidence" value="ECO:0007669"/>
    <property type="project" value="InterPro"/>
</dbReference>
<dbReference type="InterPro" id="IPR011057">
    <property type="entry name" value="Mss4-like_sf"/>
</dbReference>
<evidence type="ECO:0000313" key="6">
    <source>
        <dbReference type="EMBL" id="PPE72313.1"/>
    </source>
</evidence>
<keyword evidence="2" id="KW-0479">Metal-binding</keyword>
<keyword evidence="4" id="KW-0456">Lyase</keyword>
<keyword evidence="3" id="KW-0862">Zinc</keyword>
<dbReference type="Pfam" id="PF04828">
    <property type="entry name" value="GFA"/>
    <property type="match status" value="1"/>
</dbReference>
<dbReference type="PANTHER" id="PTHR33337:SF40">
    <property type="entry name" value="CENP-V_GFA DOMAIN-CONTAINING PROTEIN-RELATED"/>
    <property type="match status" value="1"/>
</dbReference>
<name>A0A2S5TBD0_9GAMM</name>
<evidence type="ECO:0000256" key="2">
    <source>
        <dbReference type="ARBA" id="ARBA00022723"/>
    </source>
</evidence>
<organism evidence="6 7">
    <name type="scientific">Solimonas fluminis</name>
    <dbReference type="NCBI Taxonomy" id="2086571"/>
    <lineage>
        <taxon>Bacteria</taxon>
        <taxon>Pseudomonadati</taxon>
        <taxon>Pseudomonadota</taxon>
        <taxon>Gammaproteobacteria</taxon>
        <taxon>Nevskiales</taxon>
        <taxon>Nevskiaceae</taxon>
        <taxon>Solimonas</taxon>
    </lineage>
</organism>
<proteinExistence type="inferred from homology"/>
<dbReference type="EMBL" id="PSNW01000013">
    <property type="protein sequence ID" value="PPE72313.1"/>
    <property type="molecule type" value="Genomic_DNA"/>
</dbReference>
<evidence type="ECO:0000259" key="5">
    <source>
        <dbReference type="PROSITE" id="PS51891"/>
    </source>
</evidence>
<keyword evidence="7" id="KW-1185">Reference proteome</keyword>
<evidence type="ECO:0000313" key="7">
    <source>
        <dbReference type="Proteomes" id="UP000238220"/>
    </source>
</evidence>
<comment type="similarity">
    <text evidence="1">Belongs to the Gfa family.</text>
</comment>
<dbReference type="RefSeq" id="WP_104231862.1">
    <property type="nucleotide sequence ID" value="NZ_PSNW01000013.1"/>
</dbReference>
<evidence type="ECO:0000256" key="3">
    <source>
        <dbReference type="ARBA" id="ARBA00022833"/>
    </source>
</evidence>
<gene>
    <name evidence="6" type="ORF">C3942_18535</name>
</gene>
<dbReference type="Gene3D" id="3.90.1590.10">
    <property type="entry name" value="glutathione-dependent formaldehyde- activating enzyme (gfa)"/>
    <property type="match status" value="1"/>
</dbReference>
<reference evidence="6 7" key="1">
    <citation type="submission" date="2018-02" db="EMBL/GenBank/DDBJ databases">
        <title>Genome sequencing of Solimonas sp. HR-BB.</title>
        <authorList>
            <person name="Lee Y."/>
            <person name="Jeon C.O."/>
        </authorList>
    </citation>
    <scope>NUCLEOTIDE SEQUENCE [LARGE SCALE GENOMIC DNA]</scope>
    <source>
        <strain evidence="6 7">HR-BB</strain>
    </source>
</reference>
<comment type="caution">
    <text evidence="6">The sequence shown here is derived from an EMBL/GenBank/DDBJ whole genome shotgun (WGS) entry which is preliminary data.</text>
</comment>
<dbReference type="Proteomes" id="UP000238220">
    <property type="component" value="Unassembled WGS sequence"/>
</dbReference>
<dbReference type="AlphaFoldDB" id="A0A2S5TBD0"/>
<dbReference type="GO" id="GO:0046872">
    <property type="term" value="F:metal ion binding"/>
    <property type="evidence" value="ECO:0007669"/>
    <property type="project" value="UniProtKB-KW"/>
</dbReference>
<dbReference type="SUPFAM" id="SSF51316">
    <property type="entry name" value="Mss4-like"/>
    <property type="match status" value="1"/>
</dbReference>
<accession>A0A2S5TBD0</accession>
<protein>
    <submittedName>
        <fullName evidence="6">GFA family protein</fullName>
    </submittedName>
</protein>